<evidence type="ECO:0000256" key="1">
    <source>
        <dbReference type="ARBA" id="ARBA00004651"/>
    </source>
</evidence>
<dbReference type="PANTHER" id="PTHR30151">
    <property type="entry name" value="ALKANE SULFONATE ABC TRANSPORTER-RELATED, MEMBRANE SUBUNIT"/>
    <property type="match status" value="1"/>
</dbReference>
<reference evidence="9 11" key="1">
    <citation type="submission" date="2015-11" db="EMBL/GenBank/DDBJ databases">
        <title>Draft Genome Sequence of the Type Strain Trueperella bernardiae LCDC 89-0504T, Isolated from Blood Culture.</title>
        <authorList>
            <person name="Bernier A.-M."/>
            <person name="Bernard K."/>
        </authorList>
    </citation>
    <scope>NUCLEOTIDE SEQUENCE [LARGE SCALE GENOMIC DNA]</scope>
    <source>
        <strain evidence="9 11">LCDC 89-0504</strain>
    </source>
</reference>
<evidence type="ECO:0000256" key="6">
    <source>
        <dbReference type="ARBA" id="ARBA00023136"/>
    </source>
</evidence>
<dbReference type="SUPFAM" id="SSF161098">
    <property type="entry name" value="MetI-like"/>
    <property type="match status" value="1"/>
</dbReference>
<dbReference type="InterPro" id="IPR035906">
    <property type="entry name" value="MetI-like_sf"/>
</dbReference>
<dbReference type="Gene3D" id="1.10.3720.10">
    <property type="entry name" value="MetI-like"/>
    <property type="match status" value="1"/>
</dbReference>
<feature type="transmembrane region" description="Helical" evidence="7">
    <location>
        <begin position="217"/>
        <end position="240"/>
    </location>
</feature>
<feature type="transmembrane region" description="Helical" evidence="7">
    <location>
        <begin position="95"/>
        <end position="116"/>
    </location>
</feature>
<dbReference type="InterPro" id="IPR000515">
    <property type="entry name" value="MetI-like"/>
</dbReference>
<feature type="transmembrane region" description="Helical" evidence="7">
    <location>
        <begin position="163"/>
        <end position="180"/>
    </location>
</feature>
<proteinExistence type="inferred from homology"/>
<evidence type="ECO:0000256" key="3">
    <source>
        <dbReference type="ARBA" id="ARBA00022475"/>
    </source>
</evidence>
<keyword evidence="6 7" id="KW-0472">Membrane</keyword>
<keyword evidence="3" id="KW-1003">Cell membrane</keyword>
<dbReference type="AlphaFoldDB" id="A0A0W1KN87"/>
<dbReference type="Proteomes" id="UP001225576">
    <property type="component" value="Unassembled WGS sequence"/>
</dbReference>
<feature type="domain" description="ABC transmembrane type-1" evidence="8">
    <location>
        <begin position="57"/>
        <end position="238"/>
    </location>
</feature>
<comment type="caution">
    <text evidence="9">The sequence shown here is derived from an EMBL/GenBank/DDBJ whole genome shotgun (WGS) entry which is preliminary data.</text>
</comment>
<gene>
    <name evidence="9" type="primary">ssuC</name>
    <name evidence="9" type="ORF">AQZ59_00297</name>
    <name evidence="10" type="ORF">QP858_01280</name>
</gene>
<sequence length="256" mass="26666">MKRMTWAAPITVGVVALLVWIAVTETGVVGQWILPSPRKVGARLVSGLEQGYLVDATVQTLYEALLGCFFAALIGIPLGFAIAHWRTLAASVQPYLAASQAIPAVAIAPMLVIWVGYGTAPIVVLCTIMVVFPIVINTTVGVRSIDPDIIGAARLDGAGSFRLVGMIQLPLAAPNILAGLRNGFTLSITGAVVGEMVIGGRDGLGIVLVGAQALNDISGMFAAIVILAACAIVIYVLLLIAESRANWAVEGRQGRK</sequence>
<dbReference type="GO" id="GO:0005886">
    <property type="term" value="C:plasma membrane"/>
    <property type="evidence" value="ECO:0007669"/>
    <property type="project" value="UniProtKB-SubCell"/>
</dbReference>
<dbReference type="PANTHER" id="PTHR30151:SF20">
    <property type="entry name" value="ABC TRANSPORTER PERMEASE PROTEIN HI_0355-RELATED"/>
    <property type="match status" value="1"/>
</dbReference>
<feature type="transmembrane region" description="Helical" evidence="7">
    <location>
        <begin position="122"/>
        <end position="142"/>
    </location>
</feature>
<evidence type="ECO:0000256" key="7">
    <source>
        <dbReference type="RuleBase" id="RU363032"/>
    </source>
</evidence>
<keyword evidence="11" id="KW-1185">Reference proteome</keyword>
<dbReference type="EMBL" id="JASPDQ010000002">
    <property type="protein sequence ID" value="MDK8601095.1"/>
    <property type="molecule type" value="Genomic_DNA"/>
</dbReference>
<protein>
    <submittedName>
        <fullName evidence="10">ABC transporter permease</fullName>
    </submittedName>
    <submittedName>
        <fullName evidence="9">Putative aliphatic sulfonates transport permease protein SsuC</fullName>
    </submittedName>
</protein>
<keyword evidence="2 7" id="KW-0813">Transport</keyword>
<dbReference type="STRING" id="59561.AQZ59_00297"/>
<evidence type="ECO:0000313" key="9">
    <source>
        <dbReference type="EMBL" id="KTF04990.1"/>
    </source>
</evidence>
<dbReference type="PROSITE" id="PS50928">
    <property type="entry name" value="ABC_TM1"/>
    <property type="match status" value="1"/>
</dbReference>
<evidence type="ECO:0000256" key="2">
    <source>
        <dbReference type="ARBA" id="ARBA00022448"/>
    </source>
</evidence>
<accession>A0A0W1KN87</accession>
<comment type="similarity">
    <text evidence="7">Belongs to the binding-protein-dependent transport system permease family.</text>
</comment>
<comment type="subcellular location">
    <subcellularLocation>
        <location evidence="1 7">Cell membrane</location>
        <topology evidence="1 7">Multi-pass membrane protein</topology>
    </subcellularLocation>
</comment>
<organism evidence="9 11">
    <name type="scientific">Trueperella bernardiae</name>
    <dbReference type="NCBI Taxonomy" id="59561"/>
    <lineage>
        <taxon>Bacteria</taxon>
        <taxon>Bacillati</taxon>
        <taxon>Actinomycetota</taxon>
        <taxon>Actinomycetes</taxon>
        <taxon>Actinomycetales</taxon>
        <taxon>Actinomycetaceae</taxon>
        <taxon>Trueperella</taxon>
    </lineage>
</organism>
<evidence type="ECO:0000313" key="11">
    <source>
        <dbReference type="Proteomes" id="UP000054404"/>
    </source>
</evidence>
<evidence type="ECO:0000256" key="4">
    <source>
        <dbReference type="ARBA" id="ARBA00022692"/>
    </source>
</evidence>
<evidence type="ECO:0000256" key="5">
    <source>
        <dbReference type="ARBA" id="ARBA00022989"/>
    </source>
</evidence>
<dbReference type="Pfam" id="PF00528">
    <property type="entry name" value="BPD_transp_1"/>
    <property type="match status" value="1"/>
</dbReference>
<dbReference type="EMBL" id="LNIZ01000001">
    <property type="protein sequence ID" value="KTF04990.1"/>
    <property type="molecule type" value="Genomic_DNA"/>
</dbReference>
<dbReference type="GO" id="GO:0055085">
    <property type="term" value="P:transmembrane transport"/>
    <property type="evidence" value="ECO:0007669"/>
    <property type="project" value="InterPro"/>
</dbReference>
<dbReference type="PATRIC" id="fig|59561.3.peg.293"/>
<keyword evidence="5 7" id="KW-1133">Transmembrane helix</keyword>
<feature type="transmembrane region" description="Helical" evidence="7">
    <location>
        <begin position="64"/>
        <end position="83"/>
    </location>
</feature>
<dbReference type="Proteomes" id="UP000054404">
    <property type="component" value="Unassembled WGS sequence"/>
</dbReference>
<dbReference type="OrthoDB" id="9801163at2"/>
<name>A0A0W1KN87_9ACTO</name>
<keyword evidence="4 7" id="KW-0812">Transmembrane</keyword>
<evidence type="ECO:0000313" key="10">
    <source>
        <dbReference type="EMBL" id="MDK8601095.1"/>
    </source>
</evidence>
<dbReference type="CDD" id="cd06261">
    <property type="entry name" value="TM_PBP2"/>
    <property type="match status" value="1"/>
</dbReference>
<evidence type="ECO:0000259" key="8">
    <source>
        <dbReference type="PROSITE" id="PS50928"/>
    </source>
</evidence>
<dbReference type="RefSeq" id="WP_062612461.1">
    <property type="nucleotide sequence ID" value="NZ_CALTZF010000001.1"/>
</dbReference>
<reference evidence="10" key="2">
    <citation type="submission" date="2023-05" db="EMBL/GenBank/DDBJ databases">
        <title>Genomic Catalog of Human Bladder Bacteria.</title>
        <authorList>
            <person name="Du J."/>
        </authorList>
    </citation>
    <scope>NUCLEOTIDE SEQUENCE</scope>
    <source>
        <strain evidence="10">UMB1304A</strain>
    </source>
</reference>